<name>A0AAN7NV62_9COLE</name>
<dbReference type="Proteomes" id="UP001353858">
    <property type="component" value="Unassembled WGS sequence"/>
</dbReference>
<gene>
    <name evidence="2" type="ORF">RN001_015009</name>
</gene>
<accession>A0AAN7NV62</accession>
<feature type="region of interest" description="Disordered" evidence="1">
    <location>
        <begin position="308"/>
        <end position="352"/>
    </location>
</feature>
<keyword evidence="3" id="KW-1185">Reference proteome</keyword>
<dbReference type="AlphaFoldDB" id="A0AAN7NV62"/>
<evidence type="ECO:0000313" key="2">
    <source>
        <dbReference type="EMBL" id="KAK4872980.1"/>
    </source>
</evidence>
<organism evidence="2 3">
    <name type="scientific">Aquatica leii</name>
    <dbReference type="NCBI Taxonomy" id="1421715"/>
    <lineage>
        <taxon>Eukaryota</taxon>
        <taxon>Metazoa</taxon>
        <taxon>Ecdysozoa</taxon>
        <taxon>Arthropoda</taxon>
        <taxon>Hexapoda</taxon>
        <taxon>Insecta</taxon>
        <taxon>Pterygota</taxon>
        <taxon>Neoptera</taxon>
        <taxon>Endopterygota</taxon>
        <taxon>Coleoptera</taxon>
        <taxon>Polyphaga</taxon>
        <taxon>Elateriformia</taxon>
        <taxon>Elateroidea</taxon>
        <taxon>Lampyridae</taxon>
        <taxon>Luciolinae</taxon>
        <taxon>Aquatica</taxon>
    </lineage>
</organism>
<reference evidence="3" key="1">
    <citation type="submission" date="2023-01" db="EMBL/GenBank/DDBJ databases">
        <title>Key to firefly adult light organ development and bioluminescence: homeobox transcription factors regulate luciferase expression and transportation to peroxisome.</title>
        <authorList>
            <person name="Fu X."/>
        </authorList>
    </citation>
    <scope>NUCLEOTIDE SEQUENCE [LARGE SCALE GENOMIC DNA]</scope>
</reference>
<evidence type="ECO:0000313" key="3">
    <source>
        <dbReference type="Proteomes" id="UP001353858"/>
    </source>
</evidence>
<feature type="compositionally biased region" description="Polar residues" evidence="1">
    <location>
        <begin position="17"/>
        <end position="30"/>
    </location>
</feature>
<feature type="region of interest" description="Disordered" evidence="1">
    <location>
        <begin position="1"/>
        <end position="30"/>
    </location>
</feature>
<sequence length="352" mass="40012">MSRKRARDATPSDEGNDISTNARQSSEQTDALTRLTEVMSDILKNSGSRRESNTVRGDVIPIFDPEDRNQEITAWCQKVDELKLIFGWSEEATIYFALGRLSGLAEEAFPYKKDFCELLNEMQRRRKRPDETYTKYYYEKCVLLNSCKIQGTDAVSCLIGGIDDNVVKTDARAGKHQTPESLHEFLNTDDKILKFVKSDTKLIQDIEVEPPIRKIVLRVRKETTVPHDHLANVQVYCKDYKGDLFVEARVCLKEGQEYLLPNTVLRVSTDGVIAIPCINLSDGNLNFHQDTIFARAWPCVKQRNDSTPKEFDRMRPWIPVGGVSSGKSEESSDEGVVFSDPDEPDVSHREAR</sequence>
<evidence type="ECO:0000256" key="1">
    <source>
        <dbReference type="SAM" id="MobiDB-lite"/>
    </source>
</evidence>
<protein>
    <submittedName>
        <fullName evidence="2">Uncharacterized protein</fullName>
    </submittedName>
</protein>
<dbReference type="EMBL" id="JARPUR010000007">
    <property type="protein sequence ID" value="KAK4872980.1"/>
    <property type="molecule type" value="Genomic_DNA"/>
</dbReference>
<comment type="caution">
    <text evidence="2">The sequence shown here is derived from an EMBL/GenBank/DDBJ whole genome shotgun (WGS) entry which is preliminary data.</text>
</comment>
<proteinExistence type="predicted"/>